<dbReference type="Pfam" id="PF17657">
    <property type="entry name" value="DNA_pol3_finger"/>
    <property type="match status" value="1"/>
</dbReference>
<dbReference type="InterPro" id="IPR016195">
    <property type="entry name" value="Pol/histidinol_Pase-like"/>
</dbReference>
<dbReference type="InterPro" id="IPR040982">
    <property type="entry name" value="DNA_pol3_finger"/>
</dbReference>
<gene>
    <name evidence="11" type="ORF">MNBD_GAMMA11-2050</name>
</gene>
<dbReference type="PANTHER" id="PTHR32294:SF0">
    <property type="entry name" value="DNA POLYMERASE III SUBUNIT ALPHA"/>
    <property type="match status" value="1"/>
</dbReference>
<dbReference type="InterPro" id="IPR029460">
    <property type="entry name" value="DNAPol_HHH"/>
</dbReference>
<evidence type="ECO:0000256" key="6">
    <source>
        <dbReference type="ARBA" id="ARBA00022695"/>
    </source>
</evidence>
<dbReference type="GO" id="GO:0003887">
    <property type="term" value="F:DNA-directed DNA polymerase activity"/>
    <property type="evidence" value="ECO:0007669"/>
    <property type="project" value="UniProtKB-KW"/>
</dbReference>
<evidence type="ECO:0000256" key="2">
    <source>
        <dbReference type="ARBA" id="ARBA00012417"/>
    </source>
</evidence>
<dbReference type="InterPro" id="IPR041931">
    <property type="entry name" value="DNA_pol3_alpha_thumb_dom"/>
</dbReference>
<keyword evidence="7" id="KW-0235">DNA replication</keyword>
<dbReference type="InterPro" id="IPR012340">
    <property type="entry name" value="NA-bd_OB-fold"/>
</dbReference>
<dbReference type="GO" id="GO:0005737">
    <property type="term" value="C:cytoplasm"/>
    <property type="evidence" value="ECO:0007669"/>
    <property type="project" value="UniProtKB-SubCell"/>
</dbReference>
<organism evidence="11">
    <name type="scientific">hydrothermal vent metagenome</name>
    <dbReference type="NCBI Taxonomy" id="652676"/>
    <lineage>
        <taxon>unclassified sequences</taxon>
        <taxon>metagenomes</taxon>
        <taxon>ecological metagenomes</taxon>
    </lineage>
</organism>
<dbReference type="SMART" id="SM00481">
    <property type="entry name" value="POLIIIAc"/>
    <property type="match status" value="1"/>
</dbReference>
<dbReference type="Pfam" id="PF01336">
    <property type="entry name" value="tRNA_anti-codon"/>
    <property type="match status" value="1"/>
</dbReference>
<dbReference type="FunFam" id="1.10.150.870:FF:000001">
    <property type="entry name" value="DNA polymerase III subunit alpha"/>
    <property type="match status" value="1"/>
</dbReference>
<reference evidence="11" key="1">
    <citation type="submission" date="2018-06" db="EMBL/GenBank/DDBJ databases">
        <authorList>
            <person name="Zhirakovskaya E."/>
        </authorList>
    </citation>
    <scope>NUCLEOTIDE SEQUENCE</scope>
</reference>
<sequence length="1172" mass="131373">MNPRFIHLRLHTEYSLVDGVVRIKSLMKTAVEQRIPAIAMTDQSNLFALVKFYRAAMSAGIKPIIGADIWVRTAGGTEPPSRMVLLAQNNEGYQNITQLVSRGYLEGQHGGVPMIEVDWLRELNQSIIVLSGGREGDVGRALLSGNQMLAEELLKAWQGIFPDRFYMELQRTGREEEEEYLHAAVNLAMVTHTPVVASNDVRFLKQSEFDSHEVRVCIHDGRALDDPRRPKLYSDQQYLRTEEEMCALFADIPEALENSVEIARRCNLDVRLGESFLPNFPVPQGETTDSYFIRVSKEGLEKRLDDLIPLDCENAAERRKPYYERLDIEIEVINTMGFPGYFLIVADFIQWSKDNLIPVGPGRGSGAGSLVAYALLITDLDPLEYDLLFERFLNPERVSLPDFDVDFCMDGRDRVIDYVARTYGRQSVSQIITYGSMAAKAVVRDVGRVSGLSYGFVDRIAKMIPFEIGMTLSKALEESDDLDNAYKTEDDVKELIDMALSLEGCARNAGKHAGGVVISPSVLTDFTPLYCEQGSTSIVTQFDKDDVEAVGLVKFDFLGLRTLTIIDWAVLNIRVRHADQQDLDINKVPLDDVAAFRLLKAAETTAVFQLESSGMKDLIKRLQPDCFEDIIALVALFRPGPLQSGMVDNFINRKHGREEVSYPDAQYQHESLKPILEPTYGIILYQEQVMQIAQVLSGYTLGGADMLRRAMGKKKVEVMAEQRAVFGEGARNNGVEEELAMKIFDLVEKFAGYGFNKSHSAAYALLSYQTAWLKAHYPAEFMAAVLSADMDNTDKVIVLIEDCHRMGLEVLTPDINQSIIKFSVPEQSSVLYGLGAIKGVGLAALEGLIKEREENGVYKNLYDLCRRVDGRKVNKRVLESLIKAGALDRVGKNRASLMACLQAAMQGAEQYQKNASIGQDDLFGSSTAEDSIAPVAEISVNEWEEEKRLTLEKETLGLYLTGHPIERYEKELKKFTDCTLGALADQSDLAQGAGGGGYMSQRNARSYKLAGLMVGMRVRKTKSGSKVVSALLDDRTARVEVRIFEEKFEQYNYLLNKDKLIIVEGKVMYDDYFGGYRITADIIYDITEARQKFAQRLEINLKESNGGHNLVQQLNQVLNPFREGSCPVWINYSREDVTAKLSLSDDWRVQPSDELLQRLDKMAGKDNVAIIY</sequence>
<dbReference type="NCBIfam" id="TIGR00594">
    <property type="entry name" value="polc"/>
    <property type="match status" value="1"/>
</dbReference>
<evidence type="ECO:0000256" key="1">
    <source>
        <dbReference type="ARBA" id="ARBA00004496"/>
    </source>
</evidence>
<dbReference type="Pfam" id="PF07733">
    <property type="entry name" value="DNA_pol3_alpha"/>
    <property type="match status" value="1"/>
</dbReference>
<keyword evidence="8" id="KW-0239">DNA-directed DNA polymerase</keyword>
<protein>
    <recommendedName>
        <fullName evidence="3">DNA polymerase III subunit alpha</fullName>
        <ecNumber evidence="2">2.7.7.7</ecNumber>
    </recommendedName>
</protein>
<dbReference type="InterPro" id="IPR049821">
    <property type="entry name" value="PolIIIA_DnaE1_PHP"/>
</dbReference>
<dbReference type="AlphaFoldDB" id="A0A3B0WVV0"/>
<dbReference type="GO" id="GO:0003676">
    <property type="term" value="F:nucleic acid binding"/>
    <property type="evidence" value="ECO:0007669"/>
    <property type="project" value="InterPro"/>
</dbReference>
<dbReference type="GO" id="GO:0006260">
    <property type="term" value="P:DNA replication"/>
    <property type="evidence" value="ECO:0007669"/>
    <property type="project" value="UniProtKB-KW"/>
</dbReference>
<dbReference type="EC" id="2.7.7.7" evidence="2"/>
<dbReference type="InterPro" id="IPR003141">
    <property type="entry name" value="Pol/His_phosphatase_N"/>
</dbReference>
<dbReference type="SUPFAM" id="SSF89550">
    <property type="entry name" value="PHP domain-like"/>
    <property type="match status" value="1"/>
</dbReference>
<evidence type="ECO:0000259" key="10">
    <source>
        <dbReference type="SMART" id="SM00481"/>
    </source>
</evidence>
<dbReference type="CDD" id="cd07433">
    <property type="entry name" value="PHP_PolIIIA_DnaE1"/>
    <property type="match status" value="1"/>
</dbReference>
<evidence type="ECO:0000256" key="4">
    <source>
        <dbReference type="ARBA" id="ARBA00022490"/>
    </source>
</evidence>
<evidence type="ECO:0000256" key="5">
    <source>
        <dbReference type="ARBA" id="ARBA00022679"/>
    </source>
</evidence>
<proteinExistence type="predicted"/>
<dbReference type="InterPro" id="IPR004805">
    <property type="entry name" value="DnaE2/DnaE/PolC"/>
</dbReference>
<dbReference type="Gene3D" id="2.40.50.140">
    <property type="entry name" value="Nucleic acid-binding proteins"/>
    <property type="match status" value="1"/>
</dbReference>
<dbReference type="InterPro" id="IPR011708">
    <property type="entry name" value="DNA_pol3_alpha_NTPase_dom"/>
</dbReference>
<dbReference type="Gene3D" id="1.10.10.1600">
    <property type="entry name" value="Bacterial DNA polymerase III alpha subunit, thumb domain"/>
    <property type="match status" value="1"/>
</dbReference>
<dbReference type="Pfam" id="PF14579">
    <property type="entry name" value="HHH_6"/>
    <property type="match status" value="1"/>
</dbReference>
<evidence type="ECO:0000256" key="7">
    <source>
        <dbReference type="ARBA" id="ARBA00022705"/>
    </source>
</evidence>
<dbReference type="CDD" id="cd04485">
    <property type="entry name" value="DnaE_OBF"/>
    <property type="match status" value="1"/>
</dbReference>
<dbReference type="InterPro" id="IPR004013">
    <property type="entry name" value="PHP_dom"/>
</dbReference>
<evidence type="ECO:0000256" key="3">
    <source>
        <dbReference type="ARBA" id="ARBA00019114"/>
    </source>
</evidence>
<keyword evidence="4" id="KW-0963">Cytoplasm</keyword>
<dbReference type="EMBL" id="UOFG01000088">
    <property type="protein sequence ID" value="VAW59591.1"/>
    <property type="molecule type" value="Genomic_DNA"/>
</dbReference>
<evidence type="ECO:0000256" key="9">
    <source>
        <dbReference type="ARBA" id="ARBA00049244"/>
    </source>
</evidence>
<dbReference type="InterPro" id="IPR004365">
    <property type="entry name" value="NA-bd_OB_tRNA"/>
</dbReference>
<dbReference type="GO" id="GO:0008408">
    <property type="term" value="F:3'-5' exonuclease activity"/>
    <property type="evidence" value="ECO:0007669"/>
    <property type="project" value="InterPro"/>
</dbReference>
<dbReference type="PANTHER" id="PTHR32294">
    <property type="entry name" value="DNA POLYMERASE III SUBUNIT ALPHA"/>
    <property type="match status" value="1"/>
</dbReference>
<evidence type="ECO:0000256" key="8">
    <source>
        <dbReference type="ARBA" id="ARBA00022932"/>
    </source>
</evidence>
<dbReference type="NCBIfam" id="NF004226">
    <property type="entry name" value="PRK05673.1"/>
    <property type="match status" value="1"/>
</dbReference>
<keyword evidence="5 11" id="KW-0808">Transferase</keyword>
<dbReference type="FunFam" id="1.10.10.1600:FF:000001">
    <property type="entry name" value="DNA polymerase III subunit alpha"/>
    <property type="match status" value="1"/>
</dbReference>
<dbReference type="Pfam" id="PF02811">
    <property type="entry name" value="PHP"/>
    <property type="match status" value="1"/>
</dbReference>
<comment type="catalytic activity">
    <reaction evidence="9">
        <text>DNA(n) + a 2'-deoxyribonucleoside 5'-triphosphate = DNA(n+1) + diphosphate</text>
        <dbReference type="Rhea" id="RHEA:22508"/>
        <dbReference type="Rhea" id="RHEA-COMP:17339"/>
        <dbReference type="Rhea" id="RHEA-COMP:17340"/>
        <dbReference type="ChEBI" id="CHEBI:33019"/>
        <dbReference type="ChEBI" id="CHEBI:61560"/>
        <dbReference type="ChEBI" id="CHEBI:173112"/>
        <dbReference type="EC" id="2.7.7.7"/>
    </reaction>
</comment>
<dbReference type="InterPro" id="IPR048472">
    <property type="entry name" value="DNA_pol_IIIA_C"/>
</dbReference>
<dbReference type="Gene3D" id="3.20.20.140">
    <property type="entry name" value="Metal-dependent hydrolases"/>
    <property type="match status" value="1"/>
</dbReference>
<dbReference type="Gene3D" id="1.10.150.870">
    <property type="match status" value="1"/>
</dbReference>
<evidence type="ECO:0000313" key="11">
    <source>
        <dbReference type="EMBL" id="VAW59591.1"/>
    </source>
</evidence>
<feature type="domain" description="Polymerase/histidinol phosphatase N-terminal" evidence="10">
    <location>
        <begin position="6"/>
        <end position="73"/>
    </location>
</feature>
<comment type="subcellular location">
    <subcellularLocation>
        <location evidence="1">Cytoplasm</location>
    </subcellularLocation>
</comment>
<dbReference type="Pfam" id="PF20914">
    <property type="entry name" value="DNA_pol_IIIA_C"/>
    <property type="match status" value="1"/>
</dbReference>
<name>A0A3B0WVV0_9ZZZZ</name>
<accession>A0A3B0WVV0</accession>
<keyword evidence="6 11" id="KW-0548">Nucleotidyltransferase</keyword>